<protein>
    <submittedName>
        <fullName evidence="2">NRR repressor like</fullName>
    </submittedName>
</protein>
<name>A0AAD8MRN1_9APIA</name>
<evidence type="ECO:0000313" key="4">
    <source>
        <dbReference type="Proteomes" id="UP001237642"/>
    </source>
</evidence>
<feature type="compositionally biased region" description="Basic and acidic residues" evidence="1">
    <location>
        <begin position="78"/>
        <end position="90"/>
    </location>
</feature>
<organism evidence="2 4">
    <name type="scientific">Heracleum sosnowskyi</name>
    <dbReference type="NCBI Taxonomy" id="360622"/>
    <lineage>
        <taxon>Eukaryota</taxon>
        <taxon>Viridiplantae</taxon>
        <taxon>Streptophyta</taxon>
        <taxon>Embryophyta</taxon>
        <taxon>Tracheophyta</taxon>
        <taxon>Spermatophyta</taxon>
        <taxon>Magnoliopsida</taxon>
        <taxon>eudicotyledons</taxon>
        <taxon>Gunneridae</taxon>
        <taxon>Pentapetalae</taxon>
        <taxon>asterids</taxon>
        <taxon>campanulids</taxon>
        <taxon>Apiales</taxon>
        <taxon>Apiaceae</taxon>
        <taxon>Apioideae</taxon>
        <taxon>apioid superclade</taxon>
        <taxon>Tordylieae</taxon>
        <taxon>Tordyliinae</taxon>
        <taxon>Heracleum</taxon>
    </lineage>
</organism>
<dbReference type="EMBL" id="JAUIZM010000004">
    <property type="protein sequence ID" value="KAK1386941.1"/>
    <property type="molecule type" value="Genomic_DNA"/>
</dbReference>
<evidence type="ECO:0000313" key="3">
    <source>
        <dbReference type="EMBL" id="KAK1386941.1"/>
    </source>
</evidence>
<proteinExistence type="predicted"/>
<reference evidence="2" key="1">
    <citation type="submission" date="2023-02" db="EMBL/GenBank/DDBJ databases">
        <title>Genome of toxic invasive species Heracleum sosnowskyi carries increased number of genes despite the absence of recent whole-genome duplications.</title>
        <authorList>
            <person name="Schelkunov M."/>
            <person name="Shtratnikova V."/>
            <person name="Makarenko M."/>
            <person name="Klepikova A."/>
            <person name="Omelchenko D."/>
            <person name="Novikova G."/>
            <person name="Obukhova E."/>
            <person name="Bogdanov V."/>
            <person name="Penin A."/>
            <person name="Logacheva M."/>
        </authorList>
    </citation>
    <scope>NUCLEOTIDE SEQUENCE</scope>
    <source>
        <strain evidence="2">Hsosn_3</strain>
        <tissue evidence="2">Leaf</tissue>
    </source>
</reference>
<accession>A0AAD8MRN1</accession>
<reference evidence="2" key="2">
    <citation type="submission" date="2023-05" db="EMBL/GenBank/DDBJ databases">
        <authorList>
            <person name="Schelkunov M.I."/>
        </authorList>
    </citation>
    <scope>NUCLEOTIDE SEQUENCE</scope>
    <source>
        <strain evidence="2">Hsosn_3</strain>
        <tissue evidence="2">Leaf</tissue>
    </source>
</reference>
<keyword evidence="4" id="KW-1185">Reference proteome</keyword>
<sequence>MEAEKRKRGDSNGETSCKKMKEISEEKMEITVTESEVEEFYAILRRIHVAVTYLKKGKGRGFLNNAFKLEDFERFNGGEEREDGEKRLEFDLNVEPDDEAE</sequence>
<gene>
    <name evidence="2" type="ORF">POM88_015118</name>
    <name evidence="3" type="ORF">POM88_015119</name>
</gene>
<dbReference type="EMBL" id="JAUIZM010000004">
    <property type="protein sequence ID" value="KAK1386940.1"/>
    <property type="molecule type" value="Genomic_DNA"/>
</dbReference>
<dbReference type="AlphaFoldDB" id="A0AAD8MRN1"/>
<dbReference type="Proteomes" id="UP001237642">
    <property type="component" value="Unassembled WGS sequence"/>
</dbReference>
<dbReference type="PANTHER" id="PTHR35735">
    <property type="entry name" value="PROTEIN NIM1-INTERACTING 2"/>
    <property type="match status" value="1"/>
</dbReference>
<dbReference type="GO" id="GO:0010112">
    <property type="term" value="P:regulation of systemic acquired resistance"/>
    <property type="evidence" value="ECO:0007669"/>
    <property type="project" value="InterPro"/>
</dbReference>
<feature type="compositionally biased region" description="Acidic residues" evidence="1">
    <location>
        <begin position="92"/>
        <end position="101"/>
    </location>
</feature>
<feature type="region of interest" description="Disordered" evidence="1">
    <location>
        <begin position="78"/>
        <end position="101"/>
    </location>
</feature>
<evidence type="ECO:0000313" key="2">
    <source>
        <dbReference type="EMBL" id="KAK1386940.1"/>
    </source>
</evidence>
<dbReference type="InterPro" id="IPR034577">
    <property type="entry name" value="NIMIN-2"/>
</dbReference>
<evidence type="ECO:0000256" key="1">
    <source>
        <dbReference type="SAM" id="MobiDB-lite"/>
    </source>
</evidence>
<comment type="caution">
    <text evidence="2">The sequence shown here is derived from an EMBL/GenBank/DDBJ whole genome shotgun (WGS) entry which is preliminary data.</text>
</comment>
<feature type="region of interest" description="Disordered" evidence="1">
    <location>
        <begin position="1"/>
        <end position="20"/>
    </location>
</feature>
<dbReference type="PANTHER" id="PTHR35735:SF8">
    <property type="entry name" value="PROTEIN NIM1-INTERACTING 2"/>
    <property type="match status" value="1"/>
</dbReference>